<dbReference type="CDD" id="cd16936">
    <property type="entry name" value="HATPase_RsbW-like"/>
    <property type="match status" value="1"/>
</dbReference>
<proteinExistence type="predicted"/>
<dbReference type="GO" id="GO:0005524">
    <property type="term" value="F:ATP binding"/>
    <property type="evidence" value="ECO:0007669"/>
    <property type="project" value="UniProtKB-KW"/>
</dbReference>
<dbReference type="InterPro" id="IPR036890">
    <property type="entry name" value="HATPase_C_sf"/>
</dbReference>
<organism evidence="3 4">
    <name type="scientific">Actinomadura gamaensis</name>
    <dbReference type="NCBI Taxonomy" id="1763541"/>
    <lineage>
        <taxon>Bacteria</taxon>
        <taxon>Bacillati</taxon>
        <taxon>Actinomycetota</taxon>
        <taxon>Actinomycetes</taxon>
        <taxon>Streptosporangiales</taxon>
        <taxon>Thermomonosporaceae</taxon>
        <taxon>Actinomadura</taxon>
    </lineage>
</organism>
<gene>
    <name evidence="3" type="ORF">ACFPCY_06305</name>
</gene>
<dbReference type="InterPro" id="IPR050267">
    <property type="entry name" value="Anti-sigma-factor_SerPK"/>
</dbReference>
<dbReference type="PANTHER" id="PTHR35526">
    <property type="entry name" value="ANTI-SIGMA-F FACTOR RSBW-RELATED"/>
    <property type="match status" value="1"/>
</dbReference>
<evidence type="ECO:0000259" key="2">
    <source>
        <dbReference type="Pfam" id="PF13581"/>
    </source>
</evidence>
<feature type="domain" description="Histidine kinase/HSP90-like ATPase" evidence="2">
    <location>
        <begin position="21"/>
        <end position="124"/>
    </location>
</feature>
<keyword evidence="1" id="KW-0808">Transferase</keyword>
<sequence length="248" mass="26599">MRAQNPADLPYGGACAWPLPSDERCAHVARAALRRAMEALRFDTDALDSAELAVSELATNALQHAASRRPLPPHSVSELAIWARLSPRPELVISVFDLDRQVIPRPGDGPLLAEGGRGMTIVGAVTSGWGSHPSRSRLAPQPRSGKAVWMAMPLPSNWPRPTGPIFPAVAAQRLTMNLSARGVATHRTTESTGISLVDASGLNIWVRPSVFSWTGPNGTCHGHPLIDLQETTEHIIATLDSTNCPTVR</sequence>
<dbReference type="Pfam" id="PF13581">
    <property type="entry name" value="HATPase_c_2"/>
    <property type="match status" value="1"/>
</dbReference>
<dbReference type="Gene3D" id="3.30.565.10">
    <property type="entry name" value="Histidine kinase-like ATPase, C-terminal domain"/>
    <property type="match status" value="1"/>
</dbReference>
<dbReference type="InterPro" id="IPR003594">
    <property type="entry name" value="HATPase_dom"/>
</dbReference>
<keyword evidence="1" id="KW-0723">Serine/threonine-protein kinase</keyword>
<keyword evidence="4" id="KW-1185">Reference proteome</keyword>
<dbReference type="Proteomes" id="UP001595872">
    <property type="component" value="Unassembled WGS sequence"/>
</dbReference>
<evidence type="ECO:0000313" key="4">
    <source>
        <dbReference type="Proteomes" id="UP001595872"/>
    </source>
</evidence>
<comment type="caution">
    <text evidence="3">The sequence shown here is derived from an EMBL/GenBank/DDBJ whole genome shotgun (WGS) entry which is preliminary data.</text>
</comment>
<name>A0ABV9TU07_9ACTN</name>
<keyword evidence="1" id="KW-0418">Kinase</keyword>
<protein>
    <submittedName>
        <fullName evidence="3">ATP-binding protein</fullName>
    </submittedName>
</protein>
<dbReference type="PANTHER" id="PTHR35526:SF3">
    <property type="entry name" value="ANTI-SIGMA-F FACTOR RSBW"/>
    <property type="match status" value="1"/>
</dbReference>
<dbReference type="EMBL" id="JBHSIT010000002">
    <property type="protein sequence ID" value="MFC4906921.1"/>
    <property type="molecule type" value="Genomic_DNA"/>
</dbReference>
<accession>A0ABV9TU07</accession>
<keyword evidence="3" id="KW-0067">ATP-binding</keyword>
<reference evidence="4" key="1">
    <citation type="journal article" date="2019" name="Int. J. Syst. Evol. Microbiol.">
        <title>The Global Catalogue of Microorganisms (GCM) 10K type strain sequencing project: providing services to taxonomists for standard genome sequencing and annotation.</title>
        <authorList>
            <consortium name="The Broad Institute Genomics Platform"/>
            <consortium name="The Broad Institute Genome Sequencing Center for Infectious Disease"/>
            <person name="Wu L."/>
            <person name="Ma J."/>
        </authorList>
    </citation>
    <scope>NUCLEOTIDE SEQUENCE [LARGE SCALE GENOMIC DNA]</scope>
    <source>
        <strain evidence="4">KLKA75</strain>
    </source>
</reference>
<evidence type="ECO:0000313" key="3">
    <source>
        <dbReference type="EMBL" id="MFC4906921.1"/>
    </source>
</evidence>
<keyword evidence="3" id="KW-0547">Nucleotide-binding</keyword>
<dbReference type="RefSeq" id="WP_378252661.1">
    <property type="nucleotide sequence ID" value="NZ_JBHSIT010000002.1"/>
</dbReference>
<evidence type="ECO:0000256" key="1">
    <source>
        <dbReference type="ARBA" id="ARBA00022527"/>
    </source>
</evidence>